<dbReference type="InterPro" id="IPR012340">
    <property type="entry name" value="NA-bd_OB-fold"/>
</dbReference>
<dbReference type="Gene3D" id="2.40.50.140">
    <property type="entry name" value="Nucleic acid-binding proteins"/>
    <property type="match status" value="1"/>
</dbReference>
<dbReference type="PANTHER" id="PTHR11061:SF30">
    <property type="entry name" value="TRNA (URACIL(54)-C(5))-METHYLTRANSFERASE"/>
    <property type="match status" value="1"/>
</dbReference>
<feature type="binding site" evidence="4">
    <location>
        <position position="333"/>
    </location>
    <ligand>
        <name>S-adenosyl-L-methionine</name>
        <dbReference type="ChEBI" id="CHEBI:59789"/>
    </ligand>
</feature>
<evidence type="ECO:0000256" key="2">
    <source>
        <dbReference type="ARBA" id="ARBA00022679"/>
    </source>
</evidence>
<feature type="binding site" evidence="4">
    <location>
        <position position="374"/>
    </location>
    <ligand>
        <name>S-adenosyl-L-methionine</name>
        <dbReference type="ChEBI" id="CHEBI:59789"/>
    </ligand>
</feature>
<dbReference type="EC" id="2.1.1.190" evidence="7"/>
<dbReference type="CDD" id="cd02440">
    <property type="entry name" value="AdoMet_MTases"/>
    <property type="match status" value="1"/>
</dbReference>
<gene>
    <name evidence="7" type="ORF">DN745_17060</name>
</gene>
<dbReference type="GO" id="GO:0001510">
    <property type="term" value="P:RNA methylation"/>
    <property type="evidence" value="ECO:0007669"/>
    <property type="project" value="UniProtKB-ARBA"/>
</dbReference>
<dbReference type="FunFam" id="3.40.50.150:FF:000009">
    <property type="entry name" value="23S rRNA (Uracil(1939)-C(5))-methyltransferase RlmD"/>
    <property type="match status" value="1"/>
</dbReference>
<reference evidence="7 8" key="1">
    <citation type="submission" date="2018-06" db="EMBL/GenBank/DDBJ databases">
        <title>Lujinxingia sediminis gen. nov. sp. nov., a new facultative anaerobic member of the class Deltaproteobacteria, and proposal of Lujinxingaceae fam. nov.</title>
        <authorList>
            <person name="Guo L.-Y."/>
            <person name="Li C.-M."/>
            <person name="Wang S."/>
            <person name="Du Z.-J."/>
        </authorList>
    </citation>
    <scope>NUCLEOTIDE SEQUENCE [LARGE SCALE GENOMIC DNA]</scope>
    <source>
        <strain evidence="7 8">FA350</strain>
    </source>
</reference>
<evidence type="ECO:0000313" key="7">
    <source>
        <dbReference type="EMBL" id="AWV90941.1"/>
    </source>
</evidence>
<dbReference type="InterPro" id="IPR002792">
    <property type="entry name" value="TRAM_dom"/>
</dbReference>
<evidence type="ECO:0000256" key="4">
    <source>
        <dbReference type="PROSITE-ProRule" id="PRU01024"/>
    </source>
</evidence>
<evidence type="ECO:0000259" key="6">
    <source>
        <dbReference type="PROSITE" id="PS50926"/>
    </source>
</evidence>
<feature type="binding site" evidence="4">
    <location>
        <position position="445"/>
    </location>
    <ligand>
        <name>S-adenosyl-L-methionine</name>
        <dbReference type="ChEBI" id="CHEBI:59789"/>
    </ligand>
</feature>
<dbReference type="EMBL" id="CP030032">
    <property type="protein sequence ID" value="AWV90941.1"/>
    <property type="molecule type" value="Genomic_DNA"/>
</dbReference>
<keyword evidence="3 4" id="KW-0949">S-adenosyl-L-methionine</keyword>
<dbReference type="InterPro" id="IPR030391">
    <property type="entry name" value="MeTrfase_TrmA_CS"/>
</dbReference>
<evidence type="ECO:0000313" key="8">
    <source>
        <dbReference type="Proteomes" id="UP000249799"/>
    </source>
</evidence>
<dbReference type="PROSITE" id="PS50926">
    <property type="entry name" value="TRAM"/>
    <property type="match status" value="1"/>
</dbReference>
<dbReference type="NCBIfam" id="TIGR00479">
    <property type="entry name" value="rumA"/>
    <property type="match status" value="1"/>
</dbReference>
<proteinExistence type="inferred from homology"/>
<dbReference type="Proteomes" id="UP000249799">
    <property type="component" value="Chromosome"/>
</dbReference>
<dbReference type="Pfam" id="PF05958">
    <property type="entry name" value="tRNA_U5-meth_tr"/>
    <property type="match status" value="1"/>
</dbReference>
<organism evidence="7 8">
    <name type="scientific">Bradymonas sediminis</name>
    <dbReference type="NCBI Taxonomy" id="1548548"/>
    <lineage>
        <taxon>Bacteria</taxon>
        <taxon>Deltaproteobacteria</taxon>
        <taxon>Bradymonadales</taxon>
        <taxon>Bradymonadaceae</taxon>
        <taxon>Bradymonas</taxon>
    </lineage>
</organism>
<sequence length="518" mass="58920">MTAEFMENTPLELPHSPRHGELFDLLVEGLTLDGMGVASVSTLVGPQKQPLNYKFHIRKGLPGDRVRVQVETRNKRVFLAHITEYLEPSKMRIEPRCRHFGRREIEGQGCGGCTFQSLSYRHQLMNKERLIKQQMIDHKVDPGLVYPMIGQEDPWYYRNKMEFSFGTTGEREFALGLYPKGYRYQVLNLKECFLESEFTSNFLPKIKDWAMEMGLKPYREGDQSGFLRNLSIREGKRTGERMIELMTTHRPQAECGDKMVDATEIAQRFKAFILSEAPDDFTSIYWTQQYVERGERTRFIEHHLHGSPVLLEKMHLPGDQILSFEIHPRAFFQPNTRQAEVLYAEVLKHTGLLEGGAGAEEEEGAEKKRILDLYCGTGTIGLCMAPFAEHVVGIELQPNAVDNARQNAHKNGIDNITFFAGDVGAVLKEDAFIEAAGDIDLVVVDPPRSGLLKEAREQLKAINPPRIIYVSCNPKTLARDLADLSASGYTIDRIQPVDMFPHTYHVENVALLTRHEQA</sequence>
<evidence type="ECO:0000256" key="3">
    <source>
        <dbReference type="ARBA" id="ARBA00022691"/>
    </source>
</evidence>
<feature type="domain" description="TRAM" evidence="6">
    <location>
        <begin position="16"/>
        <end position="84"/>
    </location>
</feature>
<dbReference type="AlphaFoldDB" id="A0A2Z4FPG5"/>
<dbReference type="OrthoDB" id="9804590at2"/>
<dbReference type="SUPFAM" id="SSF53335">
    <property type="entry name" value="S-adenosyl-L-methionine-dependent methyltransferases"/>
    <property type="match status" value="1"/>
</dbReference>
<dbReference type="PROSITE" id="PS01231">
    <property type="entry name" value="TRMA_2"/>
    <property type="match status" value="1"/>
</dbReference>
<keyword evidence="8" id="KW-1185">Reference proteome</keyword>
<dbReference type="PROSITE" id="PS51687">
    <property type="entry name" value="SAM_MT_RNA_M5U"/>
    <property type="match status" value="1"/>
</dbReference>
<feature type="active site" description="Nucleophile" evidence="4">
    <location>
        <position position="472"/>
    </location>
</feature>
<comment type="similarity">
    <text evidence="4">Belongs to the class I-like SAM-binding methyltransferase superfamily. RNA M5U methyltransferase family.</text>
</comment>
<dbReference type="PANTHER" id="PTHR11061">
    <property type="entry name" value="RNA M5U METHYLTRANSFERASE"/>
    <property type="match status" value="1"/>
</dbReference>
<dbReference type="Gene3D" id="2.40.50.1070">
    <property type="match status" value="1"/>
</dbReference>
<evidence type="ECO:0000256" key="5">
    <source>
        <dbReference type="PROSITE-ProRule" id="PRU10015"/>
    </source>
</evidence>
<feature type="active site" evidence="5">
    <location>
        <position position="472"/>
    </location>
</feature>
<evidence type="ECO:0000256" key="1">
    <source>
        <dbReference type="ARBA" id="ARBA00022603"/>
    </source>
</evidence>
<keyword evidence="1 4" id="KW-0489">Methyltransferase</keyword>
<dbReference type="InterPro" id="IPR010280">
    <property type="entry name" value="U5_MeTrfase_fam"/>
</dbReference>
<dbReference type="PROSITE" id="PS01230">
    <property type="entry name" value="TRMA_1"/>
    <property type="match status" value="1"/>
</dbReference>
<protein>
    <submittedName>
        <fullName evidence="7">23S rRNA (Uracil(1939)-C(5))-methyltransferase RlmD</fullName>
        <ecNumber evidence="7">2.1.1.190</ecNumber>
    </submittedName>
</protein>
<name>A0A2Z4FPG5_9DELT</name>
<dbReference type="KEGG" id="bsed:DN745_17060"/>
<feature type="binding site" evidence="4">
    <location>
        <position position="395"/>
    </location>
    <ligand>
        <name>S-adenosyl-L-methionine</name>
        <dbReference type="ChEBI" id="CHEBI:59789"/>
    </ligand>
</feature>
<dbReference type="SUPFAM" id="SSF50249">
    <property type="entry name" value="Nucleic acid-binding proteins"/>
    <property type="match status" value="1"/>
</dbReference>
<dbReference type="Gene3D" id="3.40.50.150">
    <property type="entry name" value="Vaccinia Virus protein VP39"/>
    <property type="match status" value="1"/>
</dbReference>
<dbReference type="GO" id="GO:0006396">
    <property type="term" value="P:RNA processing"/>
    <property type="evidence" value="ECO:0007669"/>
    <property type="project" value="InterPro"/>
</dbReference>
<accession>A0A2Z4FPG5</accession>
<dbReference type="GO" id="GO:0008757">
    <property type="term" value="F:S-adenosylmethionine-dependent methyltransferase activity"/>
    <property type="evidence" value="ECO:0007669"/>
    <property type="project" value="UniProtKB-ARBA"/>
</dbReference>
<keyword evidence="2 4" id="KW-0808">Transferase</keyword>
<dbReference type="InterPro" id="IPR030390">
    <property type="entry name" value="MeTrfase_TrmA_AS"/>
</dbReference>
<dbReference type="GO" id="GO:0008173">
    <property type="term" value="F:RNA methyltransferase activity"/>
    <property type="evidence" value="ECO:0007669"/>
    <property type="project" value="InterPro"/>
</dbReference>
<dbReference type="InterPro" id="IPR029063">
    <property type="entry name" value="SAM-dependent_MTases_sf"/>
</dbReference>